<sequence>MFYVFPVRSTDLDNAITVAVDPALEPAQAAQADAALDGSEDVDFVDDTLLNTAPHNAIERQLFTGDMVGLALMSGAIIWTAMGAIA</sequence>
<accession>A0ABW3Z3B1</accession>
<dbReference type="Proteomes" id="UP001597171">
    <property type="component" value="Unassembled WGS sequence"/>
</dbReference>
<reference evidence="2" key="1">
    <citation type="journal article" date="2019" name="Int. J. Syst. Evol. Microbiol.">
        <title>The Global Catalogue of Microorganisms (GCM) 10K type strain sequencing project: providing services to taxonomists for standard genome sequencing and annotation.</title>
        <authorList>
            <consortium name="The Broad Institute Genomics Platform"/>
            <consortium name="The Broad Institute Genome Sequencing Center for Infectious Disease"/>
            <person name="Wu L."/>
            <person name="Ma J."/>
        </authorList>
    </citation>
    <scope>NUCLEOTIDE SEQUENCE [LARGE SCALE GENOMIC DNA]</scope>
    <source>
        <strain evidence="2">CCUG 61696</strain>
    </source>
</reference>
<evidence type="ECO:0000313" key="2">
    <source>
        <dbReference type="Proteomes" id="UP001597171"/>
    </source>
</evidence>
<organism evidence="1 2">
    <name type="scientific">Methylopila musalis</name>
    <dbReference type="NCBI Taxonomy" id="1134781"/>
    <lineage>
        <taxon>Bacteria</taxon>
        <taxon>Pseudomonadati</taxon>
        <taxon>Pseudomonadota</taxon>
        <taxon>Alphaproteobacteria</taxon>
        <taxon>Hyphomicrobiales</taxon>
        <taxon>Methylopilaceae</taxon>
        <taxon>Methylopila</taxon>
    </lineage>
</organism>
<protein>
    <submittedName>
        <fullName evidence="1">Uncharacterized protein</fullName>
    </submittedName>
</protein>
<dbReference type="EMBL" id="JBHTMX010000004">
    <property type="protein sequence ID" value="MFD1330668.1"/>
    <property type="molecule type" value="Genomic_DNA"/>
</dbReference>
<gene>
    <name evidence="1" type="ORF">ACFQ4O_01490</name>
</gene>
<dbReference type="RefSeq" id="WP_378773849.1">
    <property type="nucleotide sequence ID" value="NZ_JBHTMX010000004.1"/>
</dbReference>
<proteinExistence type="predicted"/>
<keyword evidence="2" id="KW-1185">Reference proteome</keyword>
<evidence type="ECO:0000313" key="1">
    <source>
        <dbReference type="EMBL" id="MFD1330668.1"/>
    </source>
</evidence>
<name>A0ABW3Z3B1_9HYPH</name>
<comment type="caution">
    <text evidence="1">The sequence shown here is derived from an EMBL/GenBank/DDBJ whole genome shotgun (WGS) entry which is preliminary data.</text>
</comment>